<dbReference type="Gene3D" id="2.70.98.10">
    <property type="match status" value="1"/>
</dbReference>
<keyword evidence="4 5" id="KW-0119">Carbohydrate metabolism</keyword>
<dbReference type="InterPro" id="IPR008183">
    <property type="entry name" value="Aldose_1/G6P_1-epimerase"/>
</dbReference>
<dbReference type="InterPro" id="IPR014718">
    <property type="entry name" value="GH-type_carb-bd"/>
</dbReference>
<dbReference type="GO" id="GO:0004034">
    <property type="term" value="F:aldose 1-epimerase activity"/>
    <property type="evidence" value="ECO:0007669"/>
    <property type="project" value="UniProtKB-EC"/>
</dbReference>
<dbReference type="PIRSF" id="PIRSF005096">
    <property type="entry name" value="GALM"/>
    <property type="match status" value="1"/>
</dbReference>
<dbReference type="PANTHER" id="PTHR10091">
    <property type="entry name" value="ALDOSE-1-EPIMERASE"/>
    <property type="match status" value="1"/>
</dbReference>
<evidence type="ECO:0000256" key="2">
    <source>
        <dbReference type="ARBA" id="ARBA00006206"/>
    </source>
</evidence>
<gene>
    <name evidence="9" type="ordered locus">Rcas_3154</name>
</gene>
<dbReference type="PANTHER" id="PTHR10091:SF0">
    <property type="entry name" value="GALACTOSE MUTAROTASE"/>
    <property type="match status" value="1"/>
</dbReference>
<dbReference type="InterPro" id="IPR011013">
    <property type="entry name" value="Gal_mutarotase_sf_dom"/>
</dbReference>
<dbReference type="NCBIfam" id="NF008277">
    <property type="entry name" value="PRK11055.1"/>
    <property type="match status" value="1"/>
</dbReference>
<dbReference type="RefSeq" id="WP_012121632.1">
    <property type="nucleotide sequence ID" value="NC_009767.1"/>
</dbReference>
<evidence type="ECO:0000256" key="5">
    <source>
        <dbReference type="PIRNR" id="PIRNR005096"/>
    </source>
</evidence>
<keyword evidence="3 5" id="KW-0413">Isomerase</keyword>
<dbReference type="EC" id="5.1.3.3" evidence="5"/>
<organism evidence="9 10">
    <name type="scientific">Roseiflexus castenholzii (strain DSM 13941 / HLO8)</name>
    <dbReference type="NCBI Taxonomy" id="383372"/>
    <lineage>
        <taxon>Bacteria</taxon>
        <taxon>Bacillati</taxon>
        <taxon>Chloroflexota</taxon>
        <taxon>Chloroflexia</taxon>
        <taxon>Chloroflexales</taxon>
        <taxon>Roseiflexineae</taxon>
        <taxon>Roseiflexaceae</taxon>
        <taxon>Roseiflexus</taxon>
    </lineage>
</organism>
<dbReference type="STRING" id="383372.Rcas_3154"/>
<dbReference type="UniPathway" id="UPA00242"/>
<feature type="binding site" evidence="8">
    <location>
        <begin position="179"/>
        <end position="181"/>
    </location>
    <ligand>
        <name>beta-D-galactose</name>
        <dbReference type="ChEBI" id="CHEBI:27667"/>
    </ligand>
</feature>
<dbReference type="Pfam" id="PF01263">
    <property type="entry name" value="Aldose_epim"/>
    <property type="match status" value="1"/>
</dbReference>
<dbReference type="SUPFAM" id="SSF74650">
    <property type="entry name" value="Galactose mutarotase-like"/>
    <property type="match status" value="1"/>
</dbReference>
<comment type="similarity">
    <text evidence="2 5">Belongs to the aldose epimerase family.</text>
</comment>
<sequence>MSIICESFGAIDGQTVDRFTLSSDSGIEAQIITYGGALVSLRAPDRHGQQGDVVVGFDTLTPYLNNPAYIGSLIGRFANRIANGAFSLGGTTYHLARNHGGHHLHGGLTGFDKVIWRARPISDAAEPALELTYFSRDGDEGYPGNLNVTVTYMLTGDGALRIDYLATTDRATVVNLTHHAYFNLSGSGNILRHELQLFADHFLPVDASLIPTGEIRAVHGTVMDFTTPTPIGARIPHDDEQIRHALGGYDHTWIIDGAAGALRRAARLVDPASGRVLDVLTTHPGIHLYTGNSLDGTLVARNGHVLTKHAALCLETQHFPDSPNHPQFPSTILKPGETYRHITVFRLSVE</sequence>
<name>A7NNR4_ROSCS</name>
<accession>A7NNR4</accession>
<dbReference type="eggNOG" id="COG2017">
    <property type="taxonomic scope" value="Bacteria"/>
</dbReference>
<dbReference type="CDD" id="cd09019">
    <property type="entry name" value="galactose_mutarotase_like"/>
    <property type="match status" value="1"/>
</dbReference>
<dbReference type="OrthoDB" id="9779408at2"/>
<evidence type="ECO:0000256" key="7">
    <source>
        <dbReference type="PIRSR" id="PIRSR005096-2"/>
    </source>
</evidence>
<comment type="pathway">
    <text evidence="1 5">Carbohydrate metabolism; hexose metabolism.</text>
</comment>
<protein>
    <recommendedName>
        <fullName evidence="5">Aldose 1-epimerase</fullName>
        <ecNumber evidence="5">5.1.3.3</ecNumber>
    </recommendedName>
</protein>
<evidence type="ECO:0000256" key="1">
    <source>
        <dbReference type="ARBA" id="ARBA00005028"/>
    </source>
</evidence>
<keyword evidence="10" id="KW-1185">Reference proteome</keyword>
<evidence type="ECO:0000313" key="10">
    <source>
        <dbReference type="Proteomes" id="UP000000263"/>
    </source>
</evidence>
<dbReference type="GO" id="GO:0033499">
    <property type="term" value="P:galactose catabolic process via UDP-galactose, Leloir pathway"/>
    <property type="evidence" value="ECO:0007669"/>
    <property type="project" value="TreeGrafter"/>
</dbReference>
<dbReference type="EMBL" id="CP000804">
    <property type="protein sequence ID" value="ABU59208.1"/>
    <property type="molecule type" value="Genomic_DNA"/>
</dbReference>
<dbReference type="GO" id="GO:0030246">
    <property type="term" value="F:carbohydrate binding"/>
    <property type="evidence" value="ECO:0007669"/>
    <property type="project" value="InterPro"/>
</dbReference>
<comment type="catalytic activity">
    <reaction evidence="5">
        <text>alpha-D-glucose = beta-D-glucose</text>
        <dbReference type="Rhea" id="RHEA:10264"/>
        <dbReference type="ChEBI" id="CHEBI:15903"/>
        <dbReference type="ChEBI" id="CHEBI:17925"/>
        <dbReference type="EC" id="5.1.3.3"/>
    </reaction>
</comment>
<feature type="binding site" evidence="8">
    <location>
        <begin position="79"/>
        <end position="80"/>
    </location>
    <ligand>
        <name>beta-D-galactose</name>
        <dbReference type="ChEBI" id="CHEBI:27667"/>
    </ligand>
</feature>
<evidence type="ECO:0000256" key="3">
    <source>
        <dbReference type="ARBA" id="ARBA00023235"/>
    </source>
</evidence>
<dbReference type="KEGG" id="rca:Rcas_3154"/>
<dbReference type="AlphaFoldDB" id="A7NNR4"/>
<dbReference type="GO" id="GO:0006006">
    <property type="term" value="P:glucose metabolic process"/>
    <property type="evidence" value="ECO:0007669"/>
    <property type="project" value="TreeGrafter"/>
</dbReference>
<feature type="binding site" evidence="7">
    <location>
        <position position="250"/>
    </location>
    <ligand>
        <name>beta-D-galactose</name>
        <dbReference type="ChEBI" id="CHEBI:27667"/>
    </ligand>
</feature>
<dbReference type="Proteomes" id="UP000000263">
    <property type="component" value="Chromosome"/>
</dbReference>
<dbReference type="InterPro" id="IPR015443">
    <property type="entry name" value="Aldose_1-epimerase"/>
</dbReference>
<feature type="active site" description="Proton acceptor" evidence="6">
    <location>
        <position position="315"/>
    </location>
</feature>
<dbReference type="InterPro" id="IPR047215">
    <property type="entry name" value="Galactose_mutarotase-like"/>
</dbReference>
<proteinExistence type="inferred from homology"/>
<evidence type="ECO:0000313" key="9">
    <source>
        <dbReference type="EMBL" id="ABU59208.1"/>
    </source>
</evidence>
<evidence type="ECO:0000256" key="8">
    <source>
        <dbReference type="PIRSR" id="PIRSR005096-3"/>
    </source>
</evidence>
<evidence type="ECO:0000256" key="4">
    <source>
        <dbReference type="ARBA" id="ARBA00023277"/>
    </source>
</evidence>
<evidence type="ECO:0000256" key="6">
    <source>
        <dbReference type="PIRSR" id="PIRSR005096-1"/>
    </source>
</evidence>
<dbReference type="HOGENOM" id="CLU_031753_2_0_0"/>
<reference evidence="9 10" key="1">
    <citation type="submission" date="2007-08" db="EMBL/GenBank/DDBJ databases">
        <title>Complete sequence of Roseiflexus castenholzii DSM 13941.</title>
        <authorList>
            <consortium name="US DOE Joint Genome Institute"/>
            <person name="Copeland A."/>
            <person name="Lucas S."/>
            <person name="Lapidus A."/>
            <person name="Barry K."/>
            <person name="Glavina del Rio T."/>
            <person name="Dalin E."/>
            <person name="Tice H."/>
            <person name="Pitluck S."/>
            <person name="Thompson L.S."/>
            <person name="Brettin T."/>
            <person name="Bruce D."/>
            <person name="Detter J.C."/>
            <person name="Han C."/>
            <person name="Tapia R."/>
            <person name="Schmutz J."/>
            <person name="Larimer F."/>
            <person name="Land M."/>
            <person name="Hauser L."/>
            <person name="Kyrpides N."/>
            <person name="Mikhailova N."/>
            <person name="Bryant D.A."/>
            <person name="Hanada S."/>
            <person name="Tsukatani Y."/>
            <person name="Richardson P."/>
        </authorList>
    </citation>
    <scope>NUCLEOTIDE SEQUENCE [LARGE SCALE GENOMIC DNA]</scope>
    <source>
        <strain evidence="10">DSM 13941 / HLO8</strain>
    </source>
</reference>
<feature type="active site" description="Proton donor" evidence="6">
    <location>
        <position position="179"/>
    </location>
</feature>